<dbReference type="InterPro" id="IPR003653">
    <property type="entry name" value="Peptidase_C48_C"/>
</dbReference>
<keyword evidence="3" id="KW-0378">Hydrolase</keyword>
<dbReference type="InterPro" id="IPR038765">
    <property type="entry name" value="Papain-like_cys_pep_sf"/>
</dbReference>
<evidence type="ECO:0000259" key="4">
    <source>
        <dbReference type="PROSITE" id="PS50600"/>
    </source>
</evidence>
<dbReference type="SUPFAM" id="SSF54001">
    <property type="entry name" value="Cysteine proteinases"/>
    <property type="match status" value="1"/>
</dbReference>
<reference evidence="6" key="1">
    <citation type="journal article" date="2014" name="Genome Announc.">
        <title>Draft genome sequence of Colletotrichum sublineola, a destructive pathogen of cultivated sorghum.</title>
        <authorList>
            <person name="Baroncelli R."/>
            <person name="Sanz-Martin J.M."/>
            <person name="Rech G.E."/>
            <person name="Sukno S.A."/>
            <person name="Thon M.R."/>
        </authorList>
    </citation>
    <scope>NUCLEOTIDE SEQUENCE [LARGE SCALE GENOMIC DNA]</scope>
    <source>
        <strain evidence="6">TX430BB</strain>
    </source>
</reference>
<accession>A0A066Y0P0</accession>
<dbReference type="Pfam" id="PF02902">
    <property type="entry name" value="Peptidase_C48"/>
    <property type="match status" value="1"/>
</dbReference>
<name>A0A066Y0P0_COLSU</name>
<dbReference type="Gene3D" id="3.40.395.10">
    <property type="entry name" value="Adenoviral Proteinase, Chain A"/>
    <property type="match status" value="1"/>
</dbReference>
<protein>
    <recommendedName>
        <fullName evidence="4">Ubiquitin-like protease family profile domain-containing protein</fullName>
    </recommendedName>
</protein>
<dbReference type="GO" id="GO:0008234">
    <property type="term" value="F:cysteine-type peptidase activity"/>
    <property type="evidence" value="ECO:0007669"/>
    <property type="project" value="InterPro"/>
</dbReference>
<evidence type="ECO:0000256" key="1">
    <source>
        <dbReference type="ARBA" id="ARBA00005234"/>
    </source>
</evidence>
<dbReference type="STRING" id="1173701.A0A066Y0P0"/>
<evidence type="ECO:0000313" key="5">
    <source>
        <dbReference type="EMBL" id="KDN71611.1"/>
    </source>
</evidence>
<comment type="caution">
    <text evidence="5">The sequence shown here is derived from an EMBL/GenBank/DDBJ whole genome shotgun (WGS) entry which is preliminary data.</text>
</comment>
<dbReference type="eggNOG" id="ENOG502T522">
    <property type="taxonomic scope" value="Eukaryota"/>
</dbReference>
<dbReference type="OrthoDB" id="4851359at2759"/>
<keyword evidence="6" id="KW-1185">Reference proteome</keyword>
<dbReference type="Proteomes" id="UP000027238">
    <property type="component" value="Unassembled WGS sequence"/>
</dbReference>
<feature type="domain" description="Ubiquitin-like protease family profile" evidence="4">
    <location>
        <begin position="137"/>
        <end position="282"/>
    </location>
</feature>
<dbReference type="GO" id="GO:0006508">
    <property type="term" value="P:proteolysis"/>
    <property type="evidence" value="ECO:0007669"/>
    <property type="project" value="UniProtKB-KW"/>
</dbReference>
<gene>
    <name evidence="5" type="ORF">CSUB01_10194</name>
</gene>
<dbReference type="EMBL" id="JMSE01000148">
    <property type="protein sequence ID" value="KDN71611.1"/>
    <property type="molecule type" value="Genomic_DNA"/>
</dbReference>
<evidence type="ECO:0000256" key="2">
    <source>
        <dbReference type="ARBA" id="ARBA00022670"/>
    </source>
</evidence>
<proteinExistence type="inferred from homology"/>
<organism evidence="5 6">
    <name type="scientific">Colletotrichum sublineola</name>
    <name type="common">Sorghum anthracnose fungus</name>
    <dbReference type="NCBI Taxonomy" id="1173701"/>
    <lineage>
        <taxon>Eukaryota</taxon>
        <taxon>Fungi</taxon>
        <taxon>Dikarya</taxon>
        <taxon>Ascomycota</taxon>
        <taxon>Pezizomycotina</taxon>
        <taxon>Sordariomycetes</taxon>
        <taxon>Hypocreomycetidae</taxon>
        <taxon>Glomerellales</taxon>
        <taxon>Glomerellaceae</taxon>
        <taxon>Colletotrichum</taxon>
        <taxon>Colletotrichum graminicola species complex</taxon>
    </lineage>
</organism>
<dbReference type="HOGENOM" id="CLU_526763_0_0_1"/>
<sequence>MEQDESFLFDRDQTLGDLHEGLSTILEETSLQISVTDTPEQSRHSLPLTPTSSDRLALDSRIDTVGALSHIKRLGDSVQIRGRRKRSLSDSGILPTSGPAMDFGLQAPSKRRMVFTPSPETKPTTLAMEKSKPRTALEPLMDGIATLLPGTWVNDTVINTISQRFTSTSVGVVDSLIFCASRTAKLRLRLRPVMSKEVVLIFLHEPGHWILFRWLSASAVLEQYNSQRPSSSSPPGVERVKVFLRWACSEDDMAIELRQVECPQQPNVFDCGIYALCFARRLLSDNESLNDPIDGVTERKYLVESLSTSWHRSISPAELRAIGLNTSHEKIHHARLVLEFRRRQRSYHELLRDGTAGMLPMQHIRLAVAADRNSVQQVALSIVISDFHRRHIESLLSALRTSASVAATRAKVDHEKDVKDKLQQLLDTLGNTSMPKESSTSMQEEVLRRSLAAIRENSYIAQSMWEALSHTPHNEYQTLRSTSHEAYAMCSGLLVTLSYAVRKFRRRDATKMKMGMA</sequence>
<dbReference type="PROSITE" id="PS50600">
    <property type="entry name" value="ULP_PROTEASE"/>
    <property type="match status" value="1"/>
</dbReference>
<dbReference type="AlphaFoldDB" id="A0A066Y0P0"/>
<evidence type="ECO:0000256" key="3">
    <source>
        <dbReference type="ARBA" id="ARBA00022801"/>
    </source>
</evidence>
<evidence type="ECO:0000313" key="6">
    <source>
        <dbReference type="Proteomes" id="UP000027238"/>
    </source>
</evidence>
<keyword evidence="2" id="KW-0645">Protease</keyword>
<comment type="similarity">
    <text evidence="1">Belongs to the peptidase C48 family.</text>
</comment>
<dbReference type="GO" id="GO:0019783">
    <property type="term" value="F:ubiquitin-like protein peptidase activity"/>
    <property type="evidence" value="ECO:0007669"/>
    <property type="project" value="UniProtKB-ARBA"/>
</dbReference>